<sequence>MDLLIVVVALLVGTGPSMAEFEAGPLHIAPAVVDAPAEDDPTWDCRTMGNRICGPHLSVRPWGHQSGQVR</sequence>
<organism evidence="1 2">
    <name type="scientific">Nocardia puris</name>
    <dbReference type="NCBI Taxonomy" id="208602"/>
    <lineage>
        <taxon>Bacteria</taxon>
        <taxon>Bacillati</taxon>
        <taxon>Actinomycetota</taxon>
        <taxon>Actinomycetes</taxon>
        <taxon>Mycobacteriales</taxon>
        <taxon>Nocardiaceae</taxon>
        <taxon>Nocardia</taxon>
    </lineage>
</organism>
<dbReference type="Proteomes" id="UP000252586">
    <property type="component" value="Unassembled WGS sequence"/>
</dbReference>
<dbReference type="AlphaFoldDB" id="A0A366DMJ2"/>
<reference evidence="1 2" key="1">
    <citation type="submission" date="2018-06" db="EMBL/GenBank/DDBJ databases">
        <title>Genomic Encyclopedia of Type Strains, Phase IV (KMG-IV): sequencing the most valuable type-strain genomes for metagenomic binning, comparative biology and taxonomic classification.</title>
        <authorList>
            <person name="Goeker M."/>
        </authorList>
    </citation>
    <scope>NUCLEOTIDE SEQUENCE [LARGE SCALE GENOMIC DNA]</scope>
    <source>
        <strain evidence="1 2">DSM 44599</strain>
    </source>
</reference>
<gene>
    <name evidence="1" type="ORF">DFR74_10415</name>
</gene>
<proteinExistence type="predicted"/>
<evidence type="ECO:0000313" key="1">
    <source>
        <dbReference type="EMBL" id="RBO91313.1"/>
    </source>
</evidence>
<keyword evidence="2" id="KW-1185">Reference proteome</keyword>
<name>A0A366DMJ2_9NOCA</name>
<dbReference type="RefSeq" id="WP_067503786.1">
    <property type="nucleotide sequence ID" value="NZ_QNRE01000004.1"/>
</dbReference>
<dbReference type="STRING" id="1210090.GCA_001613185_00924"/>
<accession>A0A366DMJ2</accession>
<dbReference type="EMBL" id="QNRE01000004">
    <property type="protein sequence ID" value="RBO91313.1"/>
    <property type="molecule type" value="Genomic_DNA"/>
</dbReference>
<evidence type="ECO:0000313" key="2">
    <source>
        <dbReference type="Proteomes" id="UP000252586"/>
    </source>
</evidence>
<comment type="caution">
    <text evidence="1">The sequence shown here is derived from an EMBL/GenBank/DDBJ whole genome shotgun (WGS) entry which is preliminary data.</text>
</comment>
<protein>
    <submittedName>
        <fullName evidence="1">Uncharacterized protein</fullName>
    </submittedName>
</protein>